<reference evidence="1" key="1">
    <citation type="submission" date="2018-05" db="EMBL/GenBank/DDBJ databases">
        <authorList>
            <person name="Lanie J.A."/>
            <person name="Ng W.-L."/>
            <person name="Kazmierczak K.M."/>
            <person name="Andrzejewski T.M."/>
            <person name="Davidsen T.M."/>
            <person name="Wayne K.J."/>
            <person name="Tettelin H."/>
            <person name="Glass J.I."/>
            <person name="Rusch D."/>
            <person name="Podicherti R."/>
            <person name="Tsui H.-C.T."/>
            <person name="Winkler M.E."/>
        </authorList>
    </citation>
    <scope>NUCLEOTIDE SEQUENCE</scope>
</reference>
<accession>A0A382A3J8</accession>
<evidence type="ECO:0000313" key="1">
    <source>
        <dbReference type="EMBL" id="SVA95657.1"/>
    </source>
</evidence>
<dbReference type="EMBL" id="UINC01023626">
    <property type="protein sequence ID" value="SVA95657.1"/>
    <property type="molecule type" value="Genomic_DNA"/>
</dbReference>
<gene>
    <name evidence="1" type="ORF">METZ01_LOCUS148511</name>
</gene>
<sequence length="28" mass="3230">MDSYFEKGIFFKGTLWVKGDVHFGAHIV</sequence>
<name>A0A382A3J8_9ZZZZ</name>
<organism evidence="1">
    <name type="scientific">marine metagenome</name>
    <dbReference type="NCBI Taxonomy" id="408172"/>
    <lineage>
        <taxon>unclassified sequences</taxon>
        <taxon>metagenomes</taxon>
        <taxon>ecological metagenomes</taxon>
    </lineage>
</organism>
<dbReference type="AlphaFoldDB" id="A0A382A3J8"/>
<protein>
    <submittedName>
        <fullName evidence="1">Uncharacterized protein</fullName>
    </submittedName>
</protein>
<proteinExistence type="predicted"/>
<feature type="non-terminal residue" evidence="1">
    <location>
        <position position="28"/>
    </location>
</feature>